<evidence type="ECO:0000313" key="4">
    <source>
        <dbReference type="Proteomes" id="UP000515934"/>
    </source>
</evidence>
<dbReference type="RefSeq" id="WP_187555946.1">
    <property type="nucleotide sequence ID" value="NZ_CP060716.1"/>
</dbReference>
<feature type="transmembrane region" description="Helical" evidence="2">
    <location>
        <begin position="377"/>
        <end position="399"/>
    </location>
</feature>
<protein>
    <submittedName>
        <fullName evidence="3">Uncharacterized protein</fullName>
    </submittedName>
</protein>
<gene>
    <name evidence="3" type="ORF">H9L06_03945</name>
</gene>
<feature type="transmembrane region" description="Helical" evidence="2">
    <location>
        <begin position="304"/>
        <end position="327"/>
    </location>
</feature>
<feature type="transmembrane region" description="Helical" evidence="2">
    <location>
        <begin position="206"/>
        <end position="232"/>
    </location>
</feature>
<dbReference type="Pfam" id="PF19877">
    <property type="entry name" value="DUF6350"/>
    <property type="match status" value="1"/>
</dbReference>
<keyword evidence="4" id="KW-1185">Reference proteome</keyword>
<accession>A0A7G9S6K4</accession>
<evidence type="ECO:0000313" key="3">
    <source>
        <dbReference type="EMBL" id="QNN63479.1"/>
    </source>
</evidence>
<feature type="region of interest" description="Disordered" evidence="1">
    <location>
        <begin position="472"/>
        <end position="579"/>
    </location>
</feature>
<reference evidence="3 4" key="1">
    <citation type="submission" date="2020-08" db="EMBL/GenBank/DDBJ databases">
        <title>Genome sequence of Leucobacter denitrificans KACC 14055T.</title>
        <authorList>
            <person name="Hyun D.-W."/>
            <person name="Bae J.-W."/>
        </authorList>
    </citation>
    <scope>NUCLEOTIDE SEQUENCE [LARGE SCALE GENOMIC DNA]</scope>
    <source>
        <strain evidence="3 4">KACC 14055</strain>
    </source>
</reference>
<feature type="compositionally biased region" description="Basic and acidic residues" evidence="1">
    <location>
        <begin position="526"/>
        <end position="536"/>
    </location>
</feature>
<feature type="transmembrane region" description="Helical" evidence="2">
    <location>
        <begin position="271"/>
        <end position="292"/>
    </location>
</feature>
<dbReference type="KEGG" id="ldn:H9L06_03945"/>
<feature type="compositionally biased region" description="Basic and acidic residues" evidence="1">
    <location>
        <begin position="478"/>
        <end position="490"/>
    </location>
</feature>
<evidence type="ECO:0000256" key="2">
    <source>
        <dbReference type="SAM" id="Phobius"/>
    </source>
</evidence>
<feature type="transmembrane region" description="Helical" evidence="2">
    <location>
        <begin position="244"/>
        <end position="264"/>
    </location>
</feature>
<name>A0A7G9S6K4_9MICO</name>
<evidence type="ECO:0000256" key="1">
    <source>
        <dbReference type="SAM" id="MobiDB-lite"/>
    </source>
</evidence>
<feature type="transmembrane region" description="Helical" evidence="2">
    <location>
        <begin position="138"/>
        <end position="164"/>
    </location>
</feature>
<feature type="transmembrane region" description="Helical" evidence="2">
    <location>
        <begin position="113"/>
        <end position="132"/>
    </location>
</feature>
<keyword evidence="2" id="KW-1133">Transmembrane helix</keyword>
<organism evidence="3 4">
    <name type="scientific">Leucobacter denitrificans</name>
    <dbReference type="NCBI Taxonomy" id="683042"/>
    <lineage>
        <taxon>Bacteria</taxon>
        <taxon>Bacillati</taxon>
        <taxon>Actinomycetota</taxon>
        <taxon>Actinomycetes</taxon>
        <taxon>Micrococcales</taxon>
        <taxon>Microbacteriaceae</taxon>
        <taxon>Leucobacter</taxon>
    </lineage>
</organism>
<feature type="compositionally biased region" description="Basic and acidic residues" evidence="1">
    <location>
        <begin position="557"/>
        <end position="570"/>
    </location>
</feature>
<feature type="transmembrane region" description="Helical" evidence="2">
    <location>
        <begin position="81"/>
        <end position="101"/>
    </location>
</feature>
<dbReference type="AlphaFoldDB" id="A0A7G9S6K4"/>
<dbReference type="InterPro" id="IPR045931">
    <property type="entry name" value="DUF6350"/>
</dbReference>
<dbReference type="Proteomes" id="UP000515934">
    <property type="component" value="Chromosome"/>
</dbReference>
<feature type="compositionally biased region" description="Acidic residues" evidence="1">
    <location>
        <begin position="491"/>
        <end position="500"/>
    </location>
</feature>
<feature type="transmembrane region" description="Helical" evidence="2">
    <location>
        <begin position="339"/>
        <end position="361"/>
    </location>
</feature>
<keyword evidence="2" id="KW-0812">Transmembrane</keyword>
<sequence>MRALLTGAITAIEGIAAALTTLLIVTGIAFLIWWLSFDLSSEPLEVLQIAGSAWLLAHLVPLTVELSAETMQALGFAAEPMSFVLSLAPLGVTLVSVAFAVRSGWRLGGRGGRGAAGVLGGAVGFGAVAGGADTYVSISALPIALTVLVPALVYGVPAAGAFLVRAATEQHEWWDDLWTRVGAWLGTLKVRRTRVLRERTAGAARLVGMLVAGYVGLAAIAFACAIVIGFARVIGAGQAMQLDVWGVIMMFVLQLALLPIFVVWSGAWLTGAGFAVGLGSSASPFGALLGPMPGLPVFAAIPDGWGMGAVLAPVALTLVGVAVGTAFGKTARRCSGIGFTAVAVIASIVTGLGVALLSWLASGSLGPGRLEVVGPELWLTAGLAAAELGVGCLLGGFAARANIARRALSFTTSAFSSTNTASEHARADEEPLVPALHAVPPQYATSSDHTTSGQHGDLEVDADDQLTEPLEFPAPIRLKPDPLSEPHEPIETGEYDDDEQVTAPQPDLPIREPELFDQQAALEAAQRAREQAEEQVKPAGPLNPADPDPDSLVEAYSWDRADEVQEEPKPNWRRRRKKR</sequence>
<dbReference type="EMBL" id="CP060716">
    <property type="protein sequence ID" value="QNN63479.1"/>
    <property type="molecule type" value="Genomic_DNA"/>
</dbReference>
<keyword evidence="2" id="KW-0472">Membrane</keyword>
<feature type="transmembrane region" description="Helical" evidence="2">
    <location>
        <begin position="12"/>
        <end position="35"/>
    </location>
</feature>
<proteinExistence type="predicted"/>